<organism evidence="1 2">
    <name type="scientific">Pseudohongiella nitratireducens</name>
    <dbReference type="NCBI Taxonomy" id="1768907"/>
    <lineage>
        <taxon>Bacteria</taxon>
        <taxon>Pseudomonadati</taxon>
        <taxon>Pseudomonadota</taxon>
        <taxon>Gammaproteobacteria</taxon>
        <taxon>Pseudomonadales</taxon>
        <taxon>Pseudohongiellaceae</taxon>
        <taxon>Pseudohongiella</taxon>
    </lineage>
</organism>
<keyword evidence="2" id="KW-1185">Reference proteome</keyword>
<evidence type="ECO:0000313" key="2">
    <source>
        <dbReference type="Proteomes" id="UP000627715"/>
    </source>
</evidence>
<name>A0A916VJL3_9GAMM</name>
<sequence length="66" mass="7155">MGNAWNNIWNAVAMVFSAINRFANAADNIGKVAEVTSAGYAERYGIEQEQKLAELTQSIPSLPKPS</sequence>
<reference evidence="1" key="2">
    <citation type="submission" date="2020-09" db="EMBL/GenBank/DDBJ databases">
        <authorList>
            <person name="Sun Q."/>
            <person name="Zhou Y."/>
        </authorList>
    </citation>
    <scope>NUCLEOTIDE SEQUENCE</scope>
    <source>
        <strain evidence="1">CGMCC 1.15425</strain>
    </source>
</reference>
<dbReference type="Proteomes" id="UP000627715">
    <property type="component" value="Unassembled WGS sequence"/>
</dbReference>
<dbReference type="RefSeq" id="WP_068810294.1">
    <property type="nucleotide sequence ID" value="NZ_BMIY01000012.1"/>
</dbReference>
<dbReference type="EMBL" id="BMIY01000012">
    <property type="protein sequence ID" value="GFZ82036.1"/>
    <property type="molecule type" value="Genomic_DNA"/>
</dbReference>
<reference evidence="1" key="1">
    <citation type="journal article" date="2014" name="Int. J. Syst. Evol. Microbiol.">
        <title>Complete genome sequence of Corynebacterium casei LMG S-19264T (=DSM 44701T), isolated from a smear-ripened cheese.</title>
        <authorList>
            <consortium name="US DOE Joint Genome Institute (JGI-PGF)"/>
            <person name="Walter F."/>
            <person name="Albersmeier A."/>
            <person name="Kalinowski J."/>
            <person name="Ruckert C."/>
        </authorList>
    </citation>
    <scope>NUCLEOTIDE SEQUENCE</scope>
    <source>
        <strain evidence="1">CGMCC 1.15425</strain>
    </source>
</reference>
<accession>A0A916VJL3</accession>
<gene>
    <name evidence="1" type="ORF">GCM10011403_26910</name>
</gene>
<protein>
    <submittedName>
        <fullName evidence="1">Uncharacterized protein</fullName>
    </submittedName>
</protein>
<comment type="caution">
    <text evidence="1">The sequence shown here is derived from an EMBL/GenBank/DDBJ whole genome shotgun (WGS) entry which is preliminary data.</text>
</comment>
<dbReference type="AlphaFoldDB" id="A0A916VJL3"/>
<proteinExistence type="predicted"/>
<evidence type="ECO:0000313" key="1">
    <source>
        <dbReference type="EMBL" id="GFZ82036.1"/>
    </source>
</evidence>